<comment type="caution">
    <text evidence="2">The sequence shown here is derived from an EMBL/GenBank/DDBJ whole genome shotgun (WGS) entry which is preliminary data.</text>
</comment>
<evidence type="ECO:0000313" key="2">
    <source>
        <dbReference type="EMBL" id="KAK8143726.1"/>
    </source>
</evidence>
<sequence>MPINMTMDSIKKSVASSMADSDSTTNPSHLHEGARDDTQPITGTQSNTADGASDKTSADSSAPGPVSSNSSLPMLDTAMKATKISPRSCLKPAKRSPGSDGTAKPTKRARFASDDTLLKCMVTGAHTVPNVHSKKRHEEFMIRSYEVSLQNEAAEEARRLAREAGTEGSDSDSELEDAHNTYLLFAAREATRDDDGWDSDGVYARMLEGRIQEAEDAKAMLSVRAIAGGAVDFALYVTRNRYSVQGLERLVRDFRLVAQVGSYHGDERRHSFDRGYATTRLPYELYQDYDTAMSAVRWPRVTMSMPAVSHRWT</sequence>
<organism evidence="2 3">
    <name type="scientific">Beauveria asiatica</name>
    <dbReference type="NCBI Taxonomy" id="1069075"/>
    <lineage>
        <taxon>Eukaryota</taxon>
        <taxon>Fungi</taxon>
        <taxon>Dikarya</taxon>
        <taxon>Ascomycota</taxon>
        <taxon>Pezizomycotina</taxon>
        <taxon>Sordariomycetes</taxon>
        <taxon>Hypocreomycetidae</taxon>
        <taxon>Hypocreales</taxon>
        <taxon>Cordycipitaceae</taxon>
        <taxon>Beauveria</taxon>
    </lineage>
</organism>
<dbReference type="EMBL" id="JAAHCF010000473">
    <property type="protein sequence ID" value="KAK8143726.1"/>
    <property type="molecule type" value="Genomic_DNA"/>
</dbReference>
<gene>
    <name evidence="2" type="ORF">G3M48_006830</name>
</gene>
<feature type="compositionally biased region" description="Polar residues" evidence="1">
    <location>
        <begin position="39"/>
        <end position="51"/>
    </location>
</feature>
<evidence type="ECO:0000256" key="1">
    <source>
        <dbReference type="SAM" id="MobiDB-lite"/>
    </source>
</evidence>
<evidence type="ECO:0000313" key="3">
    <source>
        <dbReference type="Proteomes" id="UP001397290"/>
    </source>
</evidence>
<name>A0AAW0RNX9_9HYPO</name>
<feature type="compositionally biased region" description="Basic and acidic residues" evidence="1">
    <location>
        <begin position="29"/>
        <end position="38"/>
    </location>
</feature>
<accession>A0AAW0RNX9</accession>
<proteinExistence type="predicted"/>
<reference evidence="2 3" key="1">
    <citation type="submission" date="2020-02" db="EMBL/GenBank/DDBJ databases">
        <title>Comparative genomics of the hypocrealean fungal genus Beauvera.</title>
        <authorList>
            <person name="Showalter D.N."/>
            <person name="Bushley K.E."/>
            <person name="Rehner S.A."/>
        </authorList>
    </citation>
    <scope>NUCLEOTIDE SEQUENCE [LARGE SCALE GENOMIC DNA]</scope>
    <source>
        <strain evidence="2 3">ARSEF4384</strain>
    </source>
</reference>
<dbReference type="Proteomes" id="UP001397290">
    <property type="component" value="Unassembled WGS sequence"/>
</dbReference>
<keyword evidence="3" id="KW-1185">Reference proteome</keyword>
<feature type="region of interest" description="Disordered" evidence="1">
    <location>
        <begin position="1"/>
        <end position="110"/>
    </location>
</feature>
<protein>
    <submittedName>
        <fullName evidence="2">Uncharacterized protein</fullName>
    </submittedName>
</protein>
<feature type="compositionally biased region" description="Polar residues" evidence="1">
    <location>
        <begin position="14"/>
        <end position="28"/>
    </location>
</feature>
<dbReference type="AlphaFoldDB" id="A0AAW0RNX9"/>
<feature type="compositionally biased region" description="Low complexity" evidence="1">
    <location>
        <begin position="60"/>
        <end position="71"/>
    </location>
</feature>